<gene>
    <name evidence="1" type="ORF">GLYMA_17G260800</name>
</gene>
<evidence type="ECO:0000313" key="1">
    <source>
        <dbReference type="EMBL" id="KRH05993.1"/>
    </source>
</evidence>
<organism evidence="1">
    <name type="scientific">Glycine max</name>
    <name type="common">Soybean</name>
    <name type="synonym">Glycine hispida</name>
    <dbReference type="NCBI Taxonomy" id="3847"/>
    <lineage>
        <taxon>Eukaryota</taxon>
        <taxon>Viridiplantae</taxon>
        <taxon>Streptophyta</taxon>
        <taxon>Embryophyta</taxon>
        <taxon>Tracheophyta</taxon>
        <taxon>Spermatophyta</taxon>
        <taxon>Magnoliopsida</taxon>
        <taxon>eudicotyledons</taxon>
        <taxon>Gunneridae</taxon>
        <taxon>Pentapetalae</taxon>
        <taxon>rosids</taxon>
        <taxon>fabids</taxon>
        <taxon>Fabales</taxon>
        <taxon>Fabaceae</taxon>
        <taxon>Papilionoideae</taxon>
        <taxon>50 kb inversion clade</taxon>
        <taxon>NPAAA clade</taxon>
        <taxon>indigoferoid/millettioid clade</taxon>
        <taxon>Phaseoleae</taxon>
        <taxon>Glycine</taxon>
        <taxon>Glycine subgen. Soja</taxon>
    </lineage>
</organism>
<dbReference type="Proteomes" id="UP000008827">
    <property type="component" value="Chromosome 17"/>
</dbReference>
<proteinExistence type="predicted"/>
<sequence length="123" mass="13926">MNIKCCMTLILISTECPNGPHFFNGNKNSHATSTVKWLPGSSLARITLSLMENSMRKLMVRTTLASWTIMGGICCCCSHHRSHSRFITYSSSGEKKNSSRKKKRNEMVLKLTDHLMFLSIQDK</sequence>
<reference evidence="1" key="3">
    <citation type="submission" date="2018-07" db="EMBL/GenBank/DDBJ databases">
        <title>WGS assembly of Glycine max.</title>
        <authorList>
            <person name="Schmutz J."/>
            <person name="Cannon S."/>
            <person name="Schlueter J."/>
            <person name="Ma J."/>
            <person name="Mitros T."/>
            <person name="Nelson W."/>
            <person name="Hyten D."/>
            <person name="Song Q."/>
            <person name="Thelen J."/>
            <person name="Cheng J."/>
            <person name="Xu D."/>
            <person name="Hellsten U."/>
            <person name="May G."/>
            <person name="Yu Y."/>
            <person name="Sakurai T."/>
            <person name="Umezawa T."/>
            <person name="Bhattacharyya M."/>
            <person name="Sandhu D."/>
            <person name="Valliyodan B."/>
            <person name="Lindquist E."/>
            <person name="Peto M."/>
            <person name="Grant D."/>
            <person name="Shu S."/>
            <person name="Goodstein D."/>
            <person name="Barry K."/>
            <person name="Futrell-Griggs M."/>
            <person name="Abernathy B."/>
            <person name="Du J."/>
            <person name="Tian Z."/>
            <person name="Zhu L."/>
            <person name="Gill N."/>
            <person name="Joshi T."/>
            <person name="Libault M."/>
            <person name="Sethuraman A."/>
            <person name="Zhang X."/>
            <person name="Shinozaki K."/>
            <person name="Nguyen H."/>
            <person name="Wing R."/>
            <person name="Cregan P."/>
            <person name="Specht J."/>
            <person name="Grimwood J."/>
            <person name="Rokhsar D."/>
            <person name="Stacey G."/>
            <person name="Shoemaker R."/>
            <person name="Jackson S."/>
        </authorList>
    </citation>
    <scope>NUCLEOTIDE SEQUENCE</scope>
    <source>
        <tissue evidence="1">Callus</tissue>
    </source>
</reference>
<accession>A0A0R0FSF3</accession>
<protein>
    <submittedName>
        <fullName evidence="1 2">Uncharacterized protein</fullName>
    </submittedName>
</protein>
<reference evidence="1 2" key="1">
    <citation type="journal article" date="2010" name="Nature">
        <title>Genome sequence of the palaeopolyploid soybean.</title>
        <authorList>
            <person name="Schmutz J."/>
            <person name="Cannon S.B."/>
            <person name="Schlueter J."/>
            <person name="Ma J."/>
            <person name="Mitros T."/>
            <person name="Nelson W."/>
            <person name="Hyten D.L."/>
            <person name="Song Q."/>
            <person name="Thelen J.J."/>
            <person name="Cheng J."/>
            <person name="Xu D."/>
            <person name="Hellsten U."/>
            <person name="May G.D."/>
            <person name="Yu Y."/>
            <person name="Sakurai T."/>
            <person name="Umezawa T."/>
            <person name="Bhattacharyya M.K."/>
            <person name="Sandhu D."/>
            <person name="Valliyodan B."/>
            <person name="Lindquist E."/>
            <person name="Peto M."/>
            <person name="Grant D."/>
            <person name="Shu S."/>
            <person name="Goodstein D."/>
            <person name="Barry K."/>
            <person name="Futrell-Griggs M."/>
            <person name="Abernathy B."/>
            <person name="Du J."/>
            <person name="Tian Z."/>
            <person name="Zhu L."/>
            <person name="Gill N."/>
            <person name="Joshi T."/>
            <person name="Libault M."/>
            <person name="Sethuraman A."/>
            <person name="Zhang X.-C."/>
            <person name="Shinozaki K."/>
            <person name="Nguyen H.T."/>
            <person name="Wing R.A."/>
            <person name="Cregan P."/>
            <person name="Specht J."/>
            <person name="Grimwood J."/>
            <person name="Rokhsar D."/>
            <person name="Stacey G."/>
            <person name="Shoemaker R.C."/>
            <person name="Jackson S.A."/>
        </authorList>
    </citation>
    <scope>NUCLEOTIDE SEQUENCE</scope>
    <source>
        <strain evidence="2">cv. Williams 82</strain>
        <tissue evidence="1">Callus</tissue>
    </source>
</reference>
<dbReference type="InParanoid" id="A0A0R0FSF3"/>
<dbReference type="EMBL" id="CM000850">
    <property type="protein sequence ID" value="KRH05993.1"/>
    <property type="molecule type" value="Genomic_DNA"/>
</dbReference>
<evidence type="ECO:0000313" key="3">
    <source>
        <dbReference type="Proteomes" id="UP000008827"/>
    </source>
</evidence>
<reference evidence="2" key="2">
    <citation type="submission" date="2018-02" db="UniProtKB">
        <authorList>
            <consortium name="EnsemblPlants"/>
        </authorList>
    </citation>
    <scope>IDENTIFICATION</scope>
    <source>
        <strain evidence="2">Williams 82</strain>
    </source>
</reference>
<evidence type="ECO:0000313" key="2">
    <source>
        <dbReference type="EnsemblPlants" id="KRH05993"/>
    </source>
</evidence>
<dbReference type="EnsemblPlants" id="KRH05993">
    <property type="protein sequence ID" value="KRH05993"/>
    <property type="gene ID" value="GLYMA_17G260800"/>
</dbReference>
<dbReference type="Gramene" id="KRH05993">
    <property type="protein sequence ID" value="KRH05993"/>
    <property type="gene ID" value="GLYMA_17G260800"/>
</dbReference>
<dbReference type="AlphaFoldDB" id="A0A0R0FSF3"/>
<keyword evidence="3" id="KW-1185">Reference proteome</keyword>
<name>A0A0R0FSF3_SOYBN</name>